<dbReference type="GO" id="GO:0015276">
    <property type="term" value="F:ligand-gated monoatomic ion channel activity"/>
    <property type="evidence" value="ECO:0007669"/>
    <property type="project" value="InterPro"/>
</dbReference>
<evidence type="ECO:0000313" key="10">
    <source>
        <dbReference type="Proteomes" id="UP000036168"/>
    </source>
</evidence>
<gene>
    <name evidence="8" type="ORF">AB447_211070</name>
    <name evidence="9" type="ORF">P8828_08225</name>
</gene>
<dbReference type="STRING" id="1664069.BGLY_2851"/>
<dbReference type="PANTHER" id="PTHR35936:SF17">
    <property type="entry name" value="ARGININE-BINDING EXTRACELLULAR PROTEIN ARTP"/>
    <property type="match status" value="1"/>
</dbReference>
<dbReference type="SMART" id="SM00062">
    <property type="entry name" value="PBPb"/>
    <property type="match status" value="1"/>
</dbReference>
<dbReference type="InterPro" id="IPR001320">
    <property type="entry name" value="Iontro_rcpt_C"/>
</dbReference>
<evidence type="ECO:0000256" key="2">
    <source>
        <dbReference type="ARBA" id="ARBA00022729"/>
    </source>
</evidence>
<comment type="subcellular location">
    <subcellularLocation>
        <location evidence="1">Cell membrane</location>
        <topology evidence="1">Lipid-anchor</topology>
    </subcellularLocation>
</comment>
<comment type="caution">
    <text evidence="8">The sequence shown here is derived from an EMBL/GenBank/DDBJ whole genome shotgun (WGS) entry which is preliminary data.</text>
</comment>
<keyword evidence="3" id="KW-0564">Palmitate</keyword>
<dbReference type="GO" id="GO:0005886">
    <property type="term" value="C:plasma membrane"/>
    <property type="evidence" value="ECO:0007669"/>
    <property type="project" value="UniProtKB-SubCell"/>
</dbReference>
<protein>
    <submittedName>
        <fullName evidence="8">ABC transporter substrate-binding protein</fullName>
    </submittedName>
    <submittedName>
        <fullName evidence="9">Transporter substrate-binding domain-containing protein</fullName>
    </submittedName>
</protein>
<reference evidence="8 10" key="1">
    <citation type="journal article" date="2015" name="Int. J. Syst. Evol. Microbiol.">
        <title>Bacillus glycinifermentans sp. nov., isolated from fermented soybean paste.</title>
        <authorList>
            <person name="Kim S.J."/>
            <person name="Dunlap C.A."/>
            <person name="Kwon S.W."/>
            <person name="Rooney A.P."/>
        </authorList>
    </citation>
    <scope>NUCLEOTIDE SEQUENCE [LARGE SCALE GENOMIC DNA]</scope>
    <source>
        <strain evidence="8 10">GO-13</strain>
    </source>
</reference>
<keyword evidence="2 5" id="KW-0732">Signal</keyword>
<dbReference type="AlphaFoldDB" id="A0A0T6BTS5"/>
<sequence length="254" mass="27969">MKKWLLLLVTVCAAFSLAACGTSSSSDKKTLVMGTSADYPPFESKDGDNIVGFDVDLAKALAKKTGHELEVQDMDFNGLVTALKTNKVDIVLSGMTPTPPRKKQVDFSNVYYTAHNMIVTKKSSGIKSLDDLKGKTVGVQLGSIQEEKAKELTSKYDLKVENRNRISDLTEEIKAGRFDAAIIEDIVAEKYLNKNKELTAFNLPKDPGDQAGSAIAFKKGSDLMEKFNKALKEMEKSGELDKLKEKWFSGETQK</sequence>
<dbReference type="PANTHER" id="PTHR35936">
    <property type="entry name" value="MEMBRANE-BOUND LYTIC MUREIN TRANSGLYCOSYLASE F"/>
    <property type="match status" value="1"/>
</dbReference>
<keyword evidence="4" id="KW-0449">Lipoprotein</keyword>
<dbReference type="Pfam" id="PF00497">
    <property type="entry name" value="SBP_bac_3"/>
    <property type="match status" value="1"/>
</dbReference>
<dbReference type="SUPFAM" id="SSF53850">
    <property type="entry name" value="Periplasmic binding protein-like II"/>
    <property type="match status" value="1"/>
</dbReference>
<dbReference type="RefSeq" id="WP_048356221.1">
    <property type="nucleotide sequence ID" value="NZ_CP023481.1"/>
</dbReference>
<evidence type="ECO:0000256" key="3">
    <source>
        <dbReference type="ARBA" id="ARBA00023139"/>
    </source>
</evidence>
<evidence type="ECO:0000313" key="9">
    <source>
        <dbReference type="EMBL" id="MEC0484836.1"/>
    </source>
</evidence>
<keyword evidence="11" id="KW-1185">Reference proteome</keyword>
<reference evidence="8" key="2">
    <citation type="submission" date="2015-10" db="EMBL/GenBank/DDBJ databases">
        <authorList>
            <person name="Gilbert D.G."/>
        </authorList>
    </citation>
    <scope>NUCLEOTIDE SEQUENCE</scope>
    <source>
        <strain evidence="8">GO-13</strain>
    </source>
</reference>
<evidence type="ECO:0000256" key="1">
    <source>
        <dbReference type="ARBA" id="ARBA00004193"/>
    </source>
</evidence>
<feature type="domain" description="Solute-binding protein family 3/N-terminal" evidence="6">
    <location>
        <begin position="30"/>
        <end position="251"/>
    </location>
</feature>
<dbReference type="Proteomes" id="UP000036168">
    <property type="component" value="Unassembled WGS sequence"/>
</dbReference>
<reference evidence="9 11" key="3">
    <citation type="submission" date="2023-03" db="EMBL/GenBank/DDBJ databases">
        <title>Agriculturally important microbes genome sequencing.</title>
        <authorList>
            <person name="Dunlap C."/>
        </authorList>
    </citation>
    <scope>NUCLEOTIDE SEQUENCE [LARGE SCALE GENOMIC DNA]</scope>
    <source>
        <strain evidence="9 11">CBP-3203</strain>
    </source>
</reference>
<evidence type="ECO:0000313" key="8">
    <source>
        <dbReference type="EMBL" id="KRT95060.1"/>
    </source>
</evidence>
<dbReference type="EMBL" id="LECW02000004">
    <property type="protein sequence ID" value="KRT95060.1"/>
    <property type="molecule type" value="Genomic_DNA"/>
</dbReference>
<dbReference type="OrthoDB" id="9811552at2"/>
<accession>A0A0T6BTS5</accession>
<dbReference type="SMART" id="SM00079">
    <property type="entry name" value="PBPe"/>
    <property type="match status" value="1"/>
</dbReference>
<dbReference type="InterPro" id="IPR001638">
    <property type="entry name" value="Solute-binding_3/MltF_N"/>
</dbReference>
<evidence type="ECO:0000313" key="11">
    <source>
        <dbReference type="Proteomes" id="UP001341297"/>
    </source>
</evidence>
<evidence type="ECO:0000256" key="5">
    <source>
        <dbReference type="SAM" id="SignalP"/>
    </source>
</evidence>
<name>A0A0T6BTS5_9BACI</name>
<feature type="domain" description="Ionotropic glutamate receptor C-terminal" evidence="7">
    <location>
        <begin position="30"/>
        <end position="250"/>
    </location>
</feature>
<dbReference type="Proteomes" id="UP001341297">
    <property type="component" value="Unassembled WGS sequence"/>
</dbReference>
<feature type="chain" id="PRO_5044546934" evidence="5">
    <location>
        <begin position="19"/>
        <end position="254"/>
    </location>
</feature>
<dbReference type="EMBL" id="JARRTL010000008">
    <property type="protein sequence ID" value="MEC0484836.1"/>
    <property type="molecule type" value="Genomic_DNA"/>
</dbReference>
<dbReference type="Gene3D" id="3.40.190.10">
    <property type="entry name" value="Periplasmic binding protein-like II"/>
    <property type="match status" value="2"/>
</dbReference>
<evidence type="ECO:0000259" key="6">
    <source>
        <dbReference type="SMART" id="SM00062"/>
    </source>
</evidence>
<evidence type="ECO:0000256" key="4">
    <source>
        <dbReference type="ARBA" id="ARBA00023288"/>
    </source>
</evidence>
<dbReference type="PROSITE" id="PS51257">
    <property type="entry name" value="PROKAR_LIPOPROTEIN"/>
    <property type="match status" value="1"/>
</dbReference>
<proteinExistence type="predicted"/>
<organism evidence="8 10">
    <name type="scientific">Bacillus glycinifermentans</name>
    <dbReference type="NCBI Taxonomy" id="1664069"/>
    <lineage>
        <taxon>Bacteria</taxon>
        <taxon>Bacillati</taxon>
        <taxon>Bacillota</taxon>
        <taxon>Bacilli</taxon>
        <taxon>Bacillales</taxon>
        <taxon>Bacillaceae</taxon>
        <taxon>Bacillus</taxon>
    </lineage>
</organism>
<evidence type="ECO:0000259" key="7">
    <source>
        <dbReference type="SMART" id="SM00079"/>
    </source>
</evidence>
<feature type="signal peptide" evidence="5">
    <location>
        <begin position="1"/>
        <end position="18"/>
    </location>
</feature>